<name>A0A8S5RA14_9CAUD</name>
<organism evidence="1">
    <name type="scientific">Siphoviridae sp. ctvxh7</name>
    <dbReference type="NCBI Taxonomy" id="2827283"/>
    <lineage>
        <taxon>Viruses</taxon>
        <taxon>Duplodnaviria</taxon>
        <taxon>Heunggongvirae</taxon>
        <taxon>Uroviricota</taxon>
        <taxon>Caudoviricetes</taxon>
    </lineage>
</organism>
<proteinExistence type="predicted"/>
<evidence type="ECO:0000313" key="1">
    <source>
        <dbReference type="EMBL" id="DAE28003.1"/>
    </source>
</evidence>
<sequence>MTTGIQCCYKCPDRHPGCHAKCERYQKEHADYLRRKEIENNRRKKIRDLDIFDRFNYWR</sequence>
<dbReference type="EMBL" id="BK015847">
    <property type="protein sequence ID" value="DAE28003.1"/>
    <property type="molecule type" value="Genomic_DNA"/>
</dbReference>
<protein>
    <submittedName>
        <fullName evidence="1">Uncharacterized protein</fullName>
    </submittedName>
</protein>
<accession>A0A8S5RA14</accession>
<reference evidence="1" key="1">
    <citation type="journal article" date="2021" name="Proc. Natl. Acad. Sci. U.S.A.">
        <title>A Catalog of Tens of Thousands of Viruses from Human Metagenomes Reveals Hidden Associations with Chronic Diseases.</title>
        <authorList>
            <person name="Tisza M.J."/>
            <person name="Buck C.B."/>
        </authorList>
    </citation>
    <scope>NUCLEOTIDE SEQUENCE</scope>
    <source>
        <strain evidence="1">Ctvxh7</strain>
    </source>
</reference>